<dbReference type="Proteomes" id="UP000241398">
    <property type="component" value="Segment"/>
</dbReference>
<dbReference type="EMBL" id="MG962371">
    <property type="protein sequence ID" value="AVO25599.1"/>
    <property type="molecule type" value="Genomic_DNA"/>
</dbReference>
<keyword evidence="2" id="KW-1185">Reference proteome</keyword>
<accession>A0A2P1JZ52</accession>
<dbReference type="RefSeq" id="YP_009953382.1">
    <property type="nucleotide sequence ID" value="NC_051621.1"/>
</dbReference>
<dbReference type="KEGG" id="vg:60324853"/>
<name>A0A2P1JZ52_9CAUD</name>
<sequence length="126" mass="14154">MLDDRNAHSLLLSSRWRQGGKTTALLDIALANARRGLDVAFWSARAVESESAFRHAQRLAHVDLDMKISAVNGRQSITYERSGGRVSFIWGHMGRYNRGHDMEIQDSSGLTGLVERRSERRGMSVI</sequence>
<reference evidence="1 2" key="1">
    <citation type="submission" date="2018-02" db="EMBL/GenBank/DDBJ databases">
        <authorList>
            <person name="Brinck M."/>
            <person name="Brobst O."/>
            <person name="Fernando R."/>
            <person name="Kim H."/>
            <person name="McCarthy S."/>
            <person name="Murphy M."/>
            <person name="Sarkis A."/>
            <person name="Sevier P."/>
            <person name="Singh A."/>
            <person name="Wu D."/>
            <person name="Wu M.-Y."/>
            <person name="Lund A.J."/>
            <person name="Freise A."/>
            <person name="Reddi K."/>
            <person name="Moberg-Parker J."/>
            <person name="Garlena R.A."/>
            <person name="Russell D.A."/>
            <person name="Pope W.H."/>
            <person name="Jacobs-Sera D."/>
            <person name="Hendrix R.W."/>
            <person name="Hatfull G.F."/>
        </authorList>
    </citation>
    <scope>NUCLEOTIDE SEQUENCE [LARGE SCALE GENOMIC DNA]</scope>
</reference>
<organism evidence="1 2">
    <name type="scientific">Mycobacterium phage LaterM</name>
    <dbReference type="NCBI Taxonomy" id="2094136"/>
    <lineage>
        <taxon>Viruses</taxon>
        <taxon>Duplodnaviria</taxon>
        <taxon>Heunggongvirae</taxon>
        <taxon>Uroviricota</taxon>
        <taxon>Caudoviricetes</taxon>
        <taxon>Weiservirinae</taxon>
        <taxon>Anayavirus</taxon>
        <taxon>Anayavirus laterM</taxon>
    </lineage>
</organism>
<evidence type="ECO:0000313" key="2">
    <source>
        <dbReference type="Proteomes" id="UP000241398"/>
    </source>
</evidence>
<proteinExistence type="predicted"/>
<protein>
    <submittedName>
        <fullName evidence="1">Uncharacterized protein</fullName>
    </submittedName>
</protein>
<evidence type="ECO:0000313" key="1">
    <source>
        <dbReference type="EMBL" id="AVO25599.1"/>
    </source>
</evidence>
<gene>
    <name evidence="1" type="primary">86</name>
    <name evidence="1" type="ORF">SEA_LATERM_86</name>
</gene>
<dbReference type="GeneID" id="60324853"/>